<dbReference type="PANTHER" id="PTHR35936">
    <property type="entry name" value="MEMBRANE-BOUND LYTIC MUREIN TRANSGLYCOSYLASE F"/>
    <property type="match status" value="1"/>
</dbReference>
<reference evidence="4 5" key="1">
    <citation type="submission" date="2024-07" db="EMBL/GenBank/DDBJ databases">
        <authorList>
            <person name="Thanompreechachai J."/>
            <person name="Duangmal K."/>
        </authorList>
    </citation>
    <scope>NUCLEOTIDE SEQUENCE [LARGE SCALE GENOMIC DNA]</scope>
    <source>
        <strain evidence="4 5">KCTC 19886</strain>
    </source>
</reference>
<organism evidence="4 5">
    <name type="scientific">Kineococcus endophyticus</name>
    <dbReference type="NCBI Taxonomy" id="1181883"/>
    <lineage>
        <taxon>Bacteria</taxon>
        <taxon>Bacillati</taxon>
        <taxon>Actinomycetota</taxon>
        <taxon>Actinomycetes</taxon>
        <taxon>Kineosporiales</taxon>
        <taxon>Kineosporiaceae</taxon>
        <taxon>Kineococcus</taxon>
    </lineage>
</organism>
<keyword evidence="1 2" id="KW-0732">Signal</keyword>
<dbReference type="RefSeq" id="WP_367639607.1">
    <property type="nucleotide sequence ID" value="NZ_JBFNQN010000012.1"/>
</dbReference>
<evidence type="ECO:0000313" key="4">
    <source>
        <dbReference type="EMBL" id="MEW9266468.1"/>
    </source>
</evidence>
<evidence type="ECO:0000259" key="3">
    <source>
        <dbReference type="SMART" id="SM00062"/>
    </source>
</evidence>
<dbReference type="SMART" id="SM00062">
    <property type="entry name" value="PBPb"/>
    <property type="match status" value="1"/>
</dbReference>
<dbReference type="PROSITE" id="PS51257">
    <property type="entry name" value="PROKAR_LIPOPROTEIN"/>
    <property type="match status" value="1"/>
</dbReference>
<evidence type="ECO:0000256" key="2">
    <source>
        <dbReference type="SAM" id="SignalP"/>
    </source>
</evidence>
<dbReference type="Gene3D" id="3.40.190.10">
    <property type="entry name" value="Periplasmic binding protein-like II"/>
    <property type="match status" value="2"/>
</dbReference>
<feature type="chain" id="PRO_5047144100" evidence="2">
    <location>
        <begin position="24"/>
        <end position="286"/>
    </location>
</feature>
<comment type="caution">
    <text evidence="4">The sequence shown here is derived from an EMBL/GenBank/DDBJ whole genome shotgun (WGS) entry which is preliminary data.</text>
</comment>
<dbReference type="PANTHER" id="PTHR35936:SF17">
    <property type="entry name" value="ARGININE-BINDING EXTRACELLULAR PROTEIN ARTP"/>
    <property type="match status" value="1"/>
</dbReference>
<evidence type="ECO:0000256" key="1">
    <source>
        <dbReference type="ARBA" id="ARBA00022729"/>
    </source>
</evidence>
<feature type="domain" description="Solute-binding protein family 3/N-terminal" evidence="3">
    <location>
        <begin position="48"/>
        <end position="274"/>
    </location>
</feature>
<dbReference type="Pfam" id="PF00497">
    <property type="entry name" value="SBP_bac_3"/>
    <property type="match status" value="1"/>
</dbReference>
<accession>A0ABV3PAQ1</accession>
<dbReference type="Proteomes" id="UP001555826">
    <property type="component" value="Unassembled WGS sequence"/>
</dbReference>
<sequence>MRTTRFRAPLAAALAATALAGLAGCAGDSAATTPAAASTALPLVVPGTLTVATDATYAPMESMQGADFVGADIDLVTDLAQRMGLKVVFVQTGFDDLIDTVSAHRADLIASSMTDRAARQEKVDFVDYFIAGSQAIAAGGNPLGLDGPGTWCGHRAAVNSGTTNGDLVAAQSALCTAAGKAAIVVDEVPNGQSAAEVEAGRADFGVEDYPSAADLVAASNGKTALAGKPLQPSPYGFGVAKDRTELRDAVQRALQESIASGRYAEVLKAHGVEAAALTTTALNGGA</sequence>
<name>A0ABV3PAQ1_9ACTN</name>
<feature type="signal peptide" evidence="2">
    <location>
        <begin position="1"/>
        <end position="23"/>
    </location>
</feature>
<protein>
    <submittedName>
        <fullName evidence="4">ABC transporter substrate-binding protein</fullName>
    </submittedName>
</protein>
<gene>
    <name evidence="4" type="ORF">AB1207_17085</name>
</gene>
<dbReference type="InterPro" id="IPR001638">
    <property type="entry name" value="Solute-binding_3/MltF_N"/>
</dbReference>
<keyword evidence="5" id="KW-1185">Reference proteome</keyword>
<dbReference type="SUPFAM" id="SSF53850">
    <property type="entry name" value="Periplasmic binding protein-like II"/>
    <property type="match status" value="1"/>
</dbReference>
<dbReference type="CDD" id="cd01004">
    <property type="entry name" value="PBP2_MidA_like"/>
    <property type="match status" value="1"/>
</dbReference>
<evidence type="ECO:0000313" key="5">
    <source>
        <dbReference type="Proteomes" id="UP001555826"/>
    </source>
</evidence>
<dbReference type="EMBL" id="JBFNQN010000012">
    <property type="protein sequence ID" value="MEW9266468.1"/>
    <property type="molecule type" value="Genomic_DNA"/>
</dbReference>
<proteinExistence type="predicted"/>